<evidence type="ECO:0000313" key="2">
    <source>
        <dbReference type="EMBL" id="MPC94033.1"/>
    </source>
</evidence>
<evidence type="ECO:0000256" key="1">
    <source>
        <dbReference type="SAM" id="MobiDB-lite"/>
    </source>
</evidence>
<dbReference type="Proteomes" id="UP000324222">
    <property type="component" value="Unassembled WGS sequence"/>
</dbReference>
<evidence type="ECO:0000313" key="3">
    <source>
        <dbReference type="Proteomes" id="UP000324222"/>
    </source>
</evidence>
<reference evidence="2 3" key="1">
    <citation type="submission" date="2019-05" db="EMBL/GenBank/DDBJ databases">
        <title>Another draft genome of Portunus trituberculatus and its Hox gene families provides insights of decapod evolution.</title>
        <authorList>
            <person name="Jeong J.-H."/>
            <person name="Song I."/>
            <person name="Kim S."/>
            <person name="Choi T."/>
            <person name="Kim D."/>
            <person name="Ryu S."/>
            <person name="Kim W."/>
        </authorList>
    </citation>
    <scope>NUCLEOTIDE SEQUENCE [LARGE SCALE GENOMIC DNA]</scope>
    <source>
        <tissue evidence="2">Muscle</tissue>
    </source>
</reference>
<name>A0A5B7JI29_PORTR</name>
<dbReference type="EMBL" id="VSRR010097035">
    <property type="protein sequence ID" value="MPC94033.1"/>
    <property type="molecule type" value="Genomic_DNA"/>
</dbReference>
<protein>
    <submittedName>
        <fullName evidence="2">Uncharacterized protein</fullName>
    </submittedName>
</protein>
<gene>
    <name evidence="2" type="ORF">E2C01_089183</name>
</gene>
<sequence length="207" mass="22315">MVVSPLSPPPCQPCLGPCLPGHSVHLFSPHPRSRVQGSIKKERHDTTTRLVRGSCSHSNNTPRGHGRPLPCTSSPRLTLRVQQPGDPPMCRRGRVCAPGVTEGAEERSGGRKALAAAGRAALPLLGAGAATQTLRPDLESVVGSEQDACGYAECPSPLRLRPGMWRAARQHWEEGGQEEAAGYWRGKVHRSDDTRPKGTTLIPQHRE</sequence>
<dbReference type="AlphaFoldDB" id="A0A5B7JI29"/>
<proteinExistence type="predicted"/>
<keyword evidence="3" id="KW-1185">Reference proteome</keyword>
<accession>A0A5B7JI29</accession>
<feature type="region of interest" description="Disordered" evidence="1">
    <location>
        <begin position="172"/>
        <end position="207"/>
    </location>
</feature>
<organism evidence="2 3">
    <name type="scientific">Portunus trituberculatus</name>
    <name type="common">Swimming crab</name>
    <name type="synonym">Neptunus trituberculatus</name>
    <dbReference type="NCBI Taxonomy" id="210409"/>
    <lineage>
        <taxon>Eukaryota</taxon>
        <taxon>Metazoa</taxon>
        <taxon>Ecdysozoa</taxon>
        <taxon>Arthropoda</taxon>
        <taxon>Crustacea</taxon>
        <taxon>Multicrustacea</taxon>
        <taxon>Malacostraca</taxon>
        <taxon>Eumalacostraca</taxon>
        <taxon>Eucarida</taxon>
        <taxon>Decapoda</taxon>
        <taxon>Pleocyemata</taxon>
        <taxon>Brachyura</taxon>
        <taxon>Eubrachyura</taxon>
        <taxon>Portunoidea</taxon>
        <taxon>Portunidae</taxon>
        <taxon>Portuninae</taxon>
        <taxon>Portunus</taxon>
    </lineage>
</organism>
<comment type="caution">
    <text evidence="2">The sequence shown here is derived from an EMBL/GenBank/DDBJ whole genome shotgun (WGS) entry which is preliminary data.</text>
</comment>
<feature type="region of interest" description="Disordered" evidence="1">
    <location>
        <begin position="29"/>
        <end position="76"/>
    </location>
</feature>